<evidence type="ECO:0000313" key="7">
    <source>
        <dbReference type="Proteomes" id="UP000244867"/>
    </source>
</evidence>
<proteinExistence type="predicted"/>
<dbReference type="Proteomes" id="UP000244867">
    <property type="component" value="Unassembled WGS sequence"/>
</dbReference>
<sequence>MTATRERLIDAAFALFAERGFDATTVDDVAARAGVGRTTFFRTFRSKEDVIFPDHDAMLASVGDRLRTATTATAAIAVTEAARLVLEHYLAEGTRAQQRYSLTRTVASLRNREIASLQQYQRTFAAFLADWLGSGTETGTEAGLRADLMANAVVTAHNHVLRRWLREDITAPRAEREFAAAMAEVLRIFAQPEPQSEPDHGARGETAVVVLRTTRPLDELVPALRELVDSPVTQEDPS</sequence>
<dbReference type="InterPro" id="IPR009057">
    <property type="entry name" value="Homeodomain-like_sf"/>
</dbReference>
<dbReference type="Gene3D" id="1.10.357.10">
    <property type="entry name" value="Tetracycline Repressor, domain 2"/>
    <property type="match status" value="1"/>
</dbReference>
<keyword evidence="7" id="KW-1185">Reference proteome</keyword>
<keyword evidence="1" id="KW-0805">Transcription regulation</keyword>
<dbReference type="GO" id="GO:0003700">
    <property type="term" value="F:DNA-binding transcription factor activity"/>
    <property type="evidence" value="ECO:0007669"/>
    <property type="project" value="TreeGrafter"/>
</dbReference>
<dbReference type="InterPro" id="IPR001647">
    <property type="entry name" value="HTH_TetR"/>
</dbReference>
<dbReference type="AlphaFoldDB" id="A0A2R7YUS7"/>
<evidence type="ECO:0000313" key="6">
    <source>
        <dbReference type="EMBL" id="PUA80125.1"/>
    </source>
</evidence>
<dbReference type="PRINTS" id="PR00455">
    <property type="entry name" value="HTHTETR"/>
</dbReference>
<evidence type="ECO:0000256" key="2">
    <source>
        <dbReference type="ARBA" id="ARBA00023125"/>
    </source>
</evidence>
<keyword evidence="2 4" id="KW-0238">DNA-binding</keyword>
<dbReference type="PROSITE" id="PS50977">
    <property type="entry name" value="HTH_TETR_2"/>
    <property type="match status" value="1"/>
</dbReference>
<dbReference type="OrthoDB" id="3235020at2"/>
<evidence type="ECO:0000256" key="4">
    <source>
        <dbReference type="PROSITE-ProRule" id="PRU00335"/>
    </source>
</evidence>
<accession>A0A2R7YUS7</accession>
<dbReference type="SUPFAM" id="SSF46689">
    <property type="entry name" value="Homeodomain-like"/>
    <property type="match status" value="1"/>
</dbReference>
<dbReference type="InterPro" id="IPR050109">
    <property type="entry name" value="HTH-type_TetR-like_transc_reg"/>
</dbReference>
<dbReference type="Pfam" id="PF00440">
    <property type="entry name" value="TetR_N"/>
    <property type="match status" value="1"/>
</dbReference>
<dbReference type="PANTHER" id="PTHR30055:SF238">
    <property type="entry name" value="MYCOFACTOCIN BIOSYNTHESIS TRANSCRIPTIONAL REGULATOR MFTR-RELATED"/>
    <property type="match status" value="1"/>
</dbReference>
<dbReference type="Gene3D" id="1.10.10.60">
    <property type="entry name" value="Homeodomain-like"/>
    <property type="match status" value="1"/>
</dbReference>
<keyword evidence="3" id="KW-0804">Transcription</keyword>
<gene>
    <name evidence="6" type="ORF">C7S10_16420</name>
</gene>
<evidence type="ECO:0000256" key="3">
    <source>
        <dbReference type="ARBA" id="ARBA00023163"/>
    </source>
</evidence>
<evidence type="ECO:0000256" key="1">
    <source>
        <dbReference type="ARBA" id="ARBA00023015"/>
    </source>
</evidence>
<name>A0A2R7YUS7_9ACTN</name>
<evidence type="ECO:0000259" key="5">
    <source>
        <dbReference type="PROSITE" id="PS50977"/>
    </source>
</evidence>
<organism evidence="6 7">
    <name type="scientific">Nocardioides currus</name>
    <dbReference type="NCBI Taxonomy" id="2133958"/>
    <lineage>
        <taxon>Bacteria</taxon>
        <taxon>Bacillati</taxon>
        <taxon>Actinomycetota</taxon>
        <taxon>Actinomycetes</taxon>
        <taxon>Propionibacteriales</taxon>
        <taxon>Nocardioidaceae</taxon>
        <taxon>Nocardioides</taxon>
    </lineage>
</organism>
<dbReference type="RefSeq" id="WP_108345515.1">
    <property type="nucleotide sequence ID" value="NZ_PYXZ01000007.1"/>
</dbReference>
<protein>
    <submittedName>
        <fullName evidence="6">TetR family transcriptional regulator</fullName>
    </submittedName>
</protein>
<dbReference type="PANTHER" id="PTHR30055">
    <property type="entry name" value="HTH-TYPE TRANSCRIPTIONAL REGULATOR RUTR"/>
    <property type="match status" value="1"/>
</dbReference>
<dbReference type="GO" id="GO:0000976">
    <property type="term" value="F:transcription cis-regulatory region binding"/>
    <property type="evidence" value="ECO:0007669"/>
    <property type="project" value="TreeGrafter"/>
</dbReference>
<reference evidence="6 7" key="1">
    <citation type="submission" date="2018-03" db="EMBL/GenBank/DDBJ databases">
        <authorList>
            <person name="Keele B.F."/>
        </authorList>
    </citation>
    <scope>NUCLEOTIDE SEQUENCE [LARGE SCALE GENOMIC DNA]</scope>
    <source>
        <strain evidence="6 7">IB-3</strain>
    </source>
</reference>
<feature type="DNA-binding region" description="H-T-H motif" evidence="4">
    <location>
        <begin position="25"/>
        <end position="44"/>
    </location>
</feature>
<feature type="domain" description="HTH tetR-type" evidence="5">
    <location>
        <begin position="2"/>
        <end position="62"/>
    </location>
</feature>
<comment type="caution">
    <text evidence="6">The sequence shown here is derived from an EMBL/GenBank/DDBJ whole genome shotgun (WGS) entry which is preliminary data.</text>
</comment>
<dbReference type="EMBL" id="PYXZ01000007">
    <property type="protein sequence ID" value="PUA80125.1"/>
    <property type="molecule type" value="Genomic_DNA"/>
</dbReference>